<evidence type="ECO:0000256" key="1">
    <source>
        <dbReference type="SAM" id="Coils"/>
    </source>
</evidence>
<organism evidence="3 4">
    <name type="scientific">Rhododendron griersonianum</name>
    <dbReference type="NCBI Taxonomy" id="479676"/>
    <lineage>
        <taxon>Eukaryota</taxon>
        <taxon>Viridiplantae</taxon>
        <taxon>Streptophyta</taxon>
        <taxon>Embryophyta</taxon>
        <taxon>Tracheophyta</taxon>
        <taxon>Spermatophyta</taxon>
        <taxon>Magnoliopsida</taxon>
        <taxon>eudicotyledons</taxon>
        <taxon>Gunneridae</taxon>
        <taxon>Pentapetalae</taxon>
        <taxon>asterids</taxon>
        <taxon>Ericales</taxon>
        <taxon>Ericaceae</taxon>
        <taxon>Ericoideae</taxon>
        <taxon>Rhodoreae</taxon>
        <taxon>Rhododendron</taxon>
    </lineage>
</organism>
<dbReference type="AlphaFoldDB" id="A0AAV6KPN7"/>
<keyword evidence="4" id="KW-1185">Reference proteome</keyword>
<dbReference type="Pfam" id="PF03004">
    <property type="entry name" value="Transposase_24"/>
    <property type="match status" value="1"/>
</dbReference>
<protein>
    <recommendedName>
        <fullName evidence="2">Transposase-associated domain-containing protein</fullName>
    </recommendedName>
</protein>
<comment type="caution">
    <text evidence="3">The sequence shown here is derived from an EMBL/GenBank/DDBJ whole genome shotgun (WGS) entry which is preliminary data.</text>
</comment>
<gene>
    <name evidence="3" type="ORF">RHGRI_012040</name>
</gene>
<feature type="domain" description="Transposase-associated" evidence="2">
    <location>
        <begin position="5"/>
        <end position="47"/>
    </location>
</feature>
<proteinExistence type="predicted"/>
<dbReference type="Pfam" id="PF13963">
    <property type="entry name" value="Transpos_assoc"/>
    <property type="match status" value="1"/>
</dbReference>
<sequence>MPPSETLIWCPCIRCNNFNKMTPDEAEEHMYGWGVVVAYNRWVYHGEEFDQENNGHGNTNIEEESITVDAMQEILDDVRAEQFTNDWTDSSAAGHGPYMPNDLLREGNKFARLMRDAEKELYPGCEKFSVLSFIMMLLHIKLINCSTIGGDHLEHGDTILEYCGTPNWSLKMQEKCDKYKDSRSKPRNQHVAGSKAFYKVKNHLKKKNDGVNPDLPETWKKIHYSEKRKCWTDGSETVYKKLKDVQDQAMANGSVPLTDEELSCTIFGPKPGYIRGLGHGPKPSLTKSGQTSRAQLIRDAEEAREETTAAQKKCEEALVEATQARKNIDPLVETIANMQSQLNFLLQQNGRNMPSNDASEYLFLAFIFIFTFIDL</sequence>
<evidence type="ECO:0000259" key="2">
    <source>
        <dbReference type="Pfam" id="PF13963"/>
    </source>
</evidence>
<dbReference type="Proteomes" id="UP000823749">
    <property type="component" value="Chromosome 4"/>
</dbReference>
<dbReference type="EMBL" id="JACTNZ010000004">
    <property type="protein sequence ID" value="KAG5554375.1"/>
    <property type="molecule type" value="Genomic_DNA"/>
</dbReference>
<evidence type="ECO:0000313" key="3">
    <source>
        <dbReference type="EMBL" id="KAG5554375.1"/>
    </source>
</evidence>
<reference evidence="3" key="1">
    <citation type="submission" date="2020-08" db="EMBL/GenBank/DDBJ databases">
        <title>Plant Genome Project.</title>
        <authorList>
            <person name="Zhang R.-G."/>
        </authorList>
    </citation>
    <scope>NUCLEOTIDE SEQUENCE</scope>
    <source>
        <strain evidence="3">WSP0</strain>
        <tissue evidence="3">Leaf</tissue>
    </source>
</reference>
<dbReference type="InterPro" id="IPR029480">
    <property type="entry name" value="Transpos_assoc"/>
</dbReference>
<name>A0AAV6KPN7_9ERIC</name>
<dbReference type="InterPro" id="IPR004252">
    <property type="entry name" value="Probable_transposase_24"/>
</dbReference>
<feature type="coiled-coil region" evidence="1">
    <location>
        <begin position="293"/>
        <end position="320"/>
    </location>
</feature>
<evidence type="ECO:0000313" key="4">
    <source>
        <dbReference type="Proteomes" id="UP000823749"/>
    </source>
</evidence>
<keyword evidence="1" id="KW-0175">Coiled coil</keyword>
<accession>A0AAV6KPN7</accession>